<dbReference type="EMBL" id="JAAAHW010003158">
    <property type="protein sequence ID" value="KAF9987766.1"/>
    <property type="molecule type" value="Genomic_DNA"/>
</dbReference>
<organism evidence="1 2">
    <name type="scientific">Modicella reniformis</name>
    <dbReference type="NCBI Taxonomy" id="1440133"/>
    <lineage>
        <taxon>Eukaryota</taxon>
        <taxon>Fungi</taxon>
        <taxon>Fungi incertae sedis</taxon>
        <taxon>Mucoromycota</taxon>
        <taxon>Mortierellomycotina</taxon>
        <taxon>Mortierellomycetes</taxon>
        <taxon>Mortierellales</taxon>
        <taxon>Mortierellaceae</taxon>
        <taxon>Modicella</taxon>
    </lineage>
</organism>
<proteinExistence type="predicted"/>
<dbReference type="OrthoDB" id="2446132at2759"/>
<dbReference type="Proteomes" id="UP000749646">
    <property type="component" value="Unassembled WGS sequence"/>
</dbReference>
<name>A0A9P6SQ76_9FUNG</name>
<reference evidence="1" key="1">
    <citation type="journal article" date="2020" name="Fungal Divers.">
        <title>Resolving the Mortierellaceae phylogeny through synthesis of multi-gene phylogenetics and phylogenomics.</title>
        <authorList>
            <person name="Vandepol N."/>
            <person name="Liber J."/>
            <person name="Desiro A."/>
            <person name="Na H."/>
            <person name="Kennedy M."/>
            <person name="Barry K."/>
            <person name="Grigoriev I.V."/>
            <person name="Miller A.N."/>
            <person name="O'Donnell K."/>
            <person name="Stajich J.E."/>
            <person name="Bonito G."/>
        </authorList>
    </citation>
    <scope>NUCLEOTIDE SEQUENCE</scope>
    <source>
        <strain evidence="1">MES-2147</strain>
    </source>
</reference>
<keyword evidence="2" id="KW-1185">Reference proteome</keyword>
<comment type="caution">
    <text evidence="1">The sequence shown here is derived from an EMBL/GenBank/DDBJ whole genome shotgun (WGS) entry which is preliminary data.</text>
</comment>
<dbReference type="AlphaFoldDB" id="A0A9P6SQ76"/>
<accession>A0A9P6SQ76</accession>
<sequence>MLEVEEQSSMKIISEDHHQARDRRVLVEPEEEELEKAIGADEEALFTHLDNQRASELDRTGEVLRSSFFNPRWPYQVGIGLEENCIATRPCTKGCKITARLVFMNVEHVKKFKESGRKNVCRIGKINNEMLEWDMRHVAKLSGLPGNASELDLTSLLWKGKAGHFDVPYIFQGGRGYFRQREVLQERARHGNNDGCPD</sequence>
<evidence type="ECO:0000313" key="1">
    <source>
        <dbReference type="EMBL" id="KAF9987766.1"/>
    </source>
</evidence>
<protein>
    <submittedName>
        <fullName evidence="1">Uncharacterized protein</fullName>
    </submittedName>
</protein>
<gene>
    <name evidence="1" type="ORF">BGZ65_002009</name>
</gene>
<evidence type="ECO:0000313" key="2">
    <source>
        <dbReference type="Proteomes" id="UP000749646"/>
    </source>
</evidence>